<dbReference type="Gene3D" id="3.40.50.1000">
    <property type="entry name" value="HAD superfamily/HAD-like"/>
    <property type="match status" value="1"/>
</dbReference>
<reference evidence="2 3" key="1">
    <citation type="submission" date="2019-02" db="EMBL/GenBank/DDBJ databases">
        <title>Deep-cultivation of Planctomycetes and their phenomic and genomic characterization uncovers novel biology.</title>
        <authorList>
            <person name="Wiegand S."/>
            <person name="Jogler M."/>
            <person name="Boedeker C."/>
            <person name="Pinto D."/>
            <person name="Vollmers J."/>
            <person name="Rivas-Marin E."/>
            <person name="Kohn T."/>
            <person name="Peeters S.H."/>
            <person name="Heuer A."/>
            <person name="Rast P."/>
            <person name="Oberbeckmann S."/>
            <person name="Bunk B."/>
            <person name="Jeske O."/>
            <person name="Meyerdierks A."/>
            <person name="Storesund J.E."/>
            <person name="Kallscheuer N."/>
            <person name="Luecker S."/>
            <person name="Lage O.M."/>
            <person name="Pohl T."/>
            <person name="Merkel B.J."/>
            <person name="Hornburger P."/>
            <person name="Mueller R.-W."/>
            <person name="Bruemmer F."/>
            <person name="Labrenz M."/>
            <person name="Spormann A.M."/>
            <person name="Op den Camp H."/>
            <person name="Overmann J."/>
            <person name="Amann R."/>
            <person name="Jetten M.S.M."/>
            <person name="Mascher T."/>
            <person name="Medema M.H."/>
            <person name="Devos D.P."/>
            <person name="Kaster A.-K."/>
            <person name="Ovreas L."/>
            <person name="Rohde M."/>
            <person name="Galperin M.Y."/>
            <person name="Jogler C."/>
        </authorList>
    </citation>
    <scope>NUCLEOTIDE SEQUENCE [LARGE SCALE GENOMIC DNA]</scope>
    <source>
        <strain evidence="2 3">Pan161</strain>
    </source>
</reference>
<dbReference type="Proteomes" id="UP000316855">
    <property type="component" value="Chromosome"/>
</dbReference>
<dbReference type="InterPro" id="IPR023214">
    <property type="entry name" value="HAD_sf"/>
</dbReference>
<proteinExistence type="predicted"/>
<name>A0A517VLP5_9PLAN</name>
<dbReference type="RefSeq" id="WP_145231895.1">
    <property type="nucleotide sequence ID" value="NZ_CP036343.1"/>
</dbReference>
<dbReference type="AlphaFoldDB" id="A0A517VLP5"/>
<sequence length="157" mass="18310">MTDETVIALDLEGTLISNAISQFARPGLAEFLEFCRQRFQRSYVYTAVNDGRCHEVIYNLVVHDLATPWLSNVPFIDWDRKLKDLNNIPDTSPSECLIVDDNPDYIMENQRSQWIAIDQFESPYLDTDRELYRVQQVIERRLCGNADPQNSHQQEVE</sequence>
<protein>
    <submittedName>
        <fullName evidence="2">NLI interacting factor-like phosphatase</fullName>
    </submittedName>
</protein>
<evidence type="ECO:0000259" key="1">
    <source>
        <dbReference type="PROSITE" id="PS50969"/>
    </source>
</evidence>
<evidence type="ECO:0000313" key="2">
    <source>
        <dbReference type="EMBL" id="QDT93936.1"/>
    </source>
</evidence>
<evidence type="ECO:0000313" key="3">
    <source>
        <dbReference type="Proteomes" id="UP000316855"/>
    </source>
</evidence>
<dbReference type="SUPFAM" id="SSF56784">
    <property type="entry name" value="HAD-like"/>
    <property type="match status" value="1"/>
</dbReference>
<dbReference type="EMBL" id="CP036343">
    <property type="protein sequence ID" value="QDT93936.1"/>
    <property type="molecule type" value="Genomic_DNA"/>
</dbReference>
<accession>A0A517VLP5</accession>
<dbReference type="InterPro" id="IPR004274">
    <property type="entry name" value="FCP1_dom"/>
</dbReference>
<keyword evidence="3" id="KW-1185">Reference proteome</keyword>
<gene>
    <name evidence="2" type="ORF">Pan161_56230</name>
</gene>
<dbReference type="OrthoDB" id="282100at2"/>
<dbReference type="PROSITE" id="PS50969">
    <property type="entry name" value="FCP1"/>
    <property type="match status" value="1"/>
</dbReference>
<dbReference type="InterPro" id="IPR036412">
    <property type="entry name" value="HAD-like_sf"/>
</dbReference>
<dbReference type="Pfam" id="PF03031">
    <property type="entry name" value="NIF"/>
    <property type="match status" value="1"/>
</dbReference>
<organism evidence="2 3">
    <name type="scientific">Gimesia algae</name>
    <dbReference type="NCBI Taxonomy" id="2527971"/>
    <lineage>
        <taxon>Bacteria</taxon>
        <taxon>Pseudomonadati</taxon>
        <taxon>Planctomycetota</taxon>
        <taxon>Planctomycetia</taxon>
        <taxon>Planctomycetales</taxon>
        <taxon>Planctomycetaceae</taxon>
        <taxon>Gimesia</taxon>
    </lineage>
</organism>
<feature type="domain" description="FCP1 homology" evidence="1">
    <location>
        <begin position="1"/>
        <end position="141"/>
    </location>
</feature>
<dbReference type="KEGG" id="gax:Pan161_56230"/>